<evidence type="ECO:0000256" key="5">
    <source>
        <dbReference type="ARBA" id="ARBA00022832"/>
    </source>
</evidence>
<feature type="transmembrane region" description="Helical" evidence="10">
    <location>
        <begin position="92"/>
        <end position="115"/>
    </location>
</feature>
<dbReference type="GO" id="GO:0005789">
    <property type="term" value="C:endoplasmic reticulum membrane"/>
    <property type="evidence" value="ECO:0007669"/>
    <property type="project" value="TreeGrafter"/>
</dbReference>
<keyword evidence="3 10" id="KW-0808">Transferase</keyword>
<organism evidence="12 13">
    <name type="scientific">Meristemomyces frigidus</name>
    <dbReference type="NCBI Taxonomy" id="1508187"/>
    <lineage>
        <taxon>Eukaryota</taxon>
        <taxon>Fungi</taxon>
        <taxon>Dikarya</taxon>
        <taxon>Ascomycota</taxon>
        <taxon>Pezizomycotina</taxon>
        <taxon>Dothideomycetes</taxon>
        <taxon>Dothideomycetidae</taxon>
        <taxon>Mycosphaerellales</taxon>
        <taxon>Teratosphaeriaceae</taxon>
        <taxon>Meristemomyces</taxon>
    </lineage>
</organism>
<proteinExistence type="inferred from homology"/>
<dbReference type="InterPro" id="IPR002076">
    <property type="entry name" value="ELO_fam"/>
</dbReference>
<evidence type="ECO:0000256" key="8">
    <source>
        <dbReference type="ARBA" id="ARBA00023136"/>
    </source>
</evidence>
<evidence type="ECO:0000256" key="7">
    <source>
        <dbReference type="ARBA" id="ARBA00023098"/>
    </source>
</evidence>
<keyword evidence="6 10" id="KW-1133">Transmembrane helix</keyword>
<feature type="region of interest" description="Disordered" evidence="11">
    <location>
        <begin position="500"/>
        <end position="884"/>
    </location>
</feature>
<feature type="compositionally biased region" description="Basic and acidic residues" evidence="11">
    <location>
        <begin position="616"/>
        <end position="625"/>
    </location>
</feature>
<dbReference type="PANTHER" id="PTHR11157">
    <property type="entry name" value="FATTY ACID ACYL TRANSFERASE-RELATED"/>
    <property type="match status" value="1"/>
</dbReference>
<feature type="compositionally biased region" description="Basic and acidic residues" evidence="11">
    <location>
        <begin position="793"/>
        <end position="806"/>
    </location>
</feature>
<feature type="compositionally biased region" description="Polar residues" evidence="11">
    <location>
        <begin position="653"/>
        <end position="662"/>
    </location>
</feature>
<feature type="region of interest" description="Disordered" evidence="11">
    <location>
        <begin position="438"/>
        <end position="463"/>
    </location>
</feature>
<feature type="compositionally biased region" description="Basic and acidic residues" evidence="11">
    <location>
        <begin position="512"/>
        <end position="537"/>
    </location>
</feature>
<comment type="similarity">
    <text evidence="10">Belongs to the ELO family.</text>
</comment>
<feature type="transmembrane region" description="Helical" evidence="10">
    <location>
        <begin position="187"/>
        <end position="207"/>
    </location>
</feature>
<feature type="compositionally biased region" description="Basic and acidic residues" evidence="11">
    <location>
        <begin position="731"/>
        <end position="741"/>
    </location>
</feature>
<feature type="compositionally biased region" description="Basic and acidic residues" evidence="11">
    <location>
        <begin position="663"/>
        <end position="688"/>
    </location>
</feature>
<feature type="transmembrane region" description="Helical" evidence="10">
    <location>
        <begin position="242"/>
        <end position="267"/>
    </location>
</feature>
<reference evidence="12" key="1">
    <citation type="submission" date="2023-08" db="EMBL/GenBank/DDBJ databases">
        <title>Black Yeasts Isolated from many extreme environments.</title>
        <authorList>
            <person name="Coleine C."/>
            <person name="Stajich J.E."/>
            <person name="Selbmann L."/>
        </authorList>
    </citation>
    <scope>NUCLEOTIDE SEQUENCE</scope>
    <source>
        <strain evidence="12">CCFEE 5401</strain>
    </source>
</reference>
<feature type="transmembrane region" description="Helical" evidence="10">
    <location>
        <begin position="279"/>
        <end position="297"/>
    </location>
</feature>
<feature type="transmembrane region" description="Helical" evidence="10">
    <location>
        <begin position="407"/>
        <end position="428"/>
    </location>
</feature>
<dbReference type="PANTHER" id="PTHR11157:SF169">
    <property type="entry name" value="ELONGATION OF FATTY ACIDS PROTEIN"/>
    <property type="match status" value="1"/>
</dbReference>
<dbReference type="EMBL" id="JAVRRL010000008">
    <property type="protein sequence ID" value="KAK5116410.1"/>
    <property type="molecule type" value="Genomic_DNA"/>
</dbReference>
<evidence type="ECO:0000256" key="1">
    <source>
        <dbReference type="ARBA" id="ARBA00004141"/>
    </source>
</evidence>
<evidence type="ECO:0000256" key="4">
    <source>
        <dbReference type="ARBA" id="ARBA00022692"/>
    </source>
</evidence>
<accession>A0AAN7TUZ5</accession>
<dbReference type="Pfam" id="PF01151">
    <property type="entry name" value="ELO"/>
    <property type="match status" value="1"/>
</dbReference>
<feature type="compositionally biased region" description="Polar residues" evidence="11">
    <location>
        <begin position="439"/>
        <end position="451"/>
    </location>
</feature>
<sequence length="884" mass="97484">MSGPSVYLSWPNTFTPFPANLPPVLPSPVKERTFRSPFGINKNLYNAALEPWIPFAFAAVYIVTVFSLNAYNKRRGNKPWSIAKNKPFQWFVVLHNVLLAAYSFATFAAMCRAIAHTWPGIKENPNGLAGVADALCKLHGPRGLGDAATFNTTINIWETKNSLIKLGYDGNPDPTDVGRLWNEGLAFWGWMFYVSKFYEVIDTLIILAKGKRSATLQTYHHAGAMLCMWAGIRYMSPPIWMFVFINSAIHGMMYTYFTLAALGYRVPTGLKRTLTSMQIAQFVFGASYAAAHLFVAYDIPISTPYQVASIVERTVSSVSSAAAEASTTISSVIATPTASALAPLIKKFLLRAAGEEGMAERVRDERNHYITPHIEEKIEHFNEPMYETHYRTEWTKVNCIDTSGEAFAIYLNLLYLAPLTWLFARFFVRAYTQRGKPRTVSQGARQTVDSSKQAEEETERYIEKRGKQVEDEIAKHGPDAAADMRKKAADVREQLRKDVEEMKQGKFKGSRRVSDRVASFEKQSKNVMGKAKEKIDEVVDNVRSSTNTGGSGTSKEDDVAIQEDEPEEQSEQQESQDKNSDSTPDQQPKGASSRAGQDDEEASGGNRENEAPAAKSSHEAPKSQESDSQQTPDEKENQSSTATPKEKSEPAKPQSQGSGSKKQNIDSKPKNDKKDTPAKQNNEKKDTPAKQNNESQIPRPGSPAKRSSSPVKKAPAKLNQSPKKQNSRPGTSDKPKQDTDNSGKQTGSGQDKDSKKQGSSAKDDTPSSSKGQNESEEKQDANMADTQAIRPGDTVERNGPEGKADSKAQPSEQKNNDKSTEDNDDDTDAMGKSGSIIDLAREKSKDAKNQPQVGKKEEVDPTEDAEPAGEQWESPNKQDNKTGS</sequence>
<evidence type="ECO:0000313" key="12">
    <source>
        <dbReference type="EMBL" id="KAK5116410.1"/>
    </source>
</evidence>
<dbReference type="GO" id="GO:0009922">
    <property type="term" value="F:fatty acid elongase activity"/>
    <property type="evidence" value="ECO:0007669"/>
    <property type="project" value="InterPro"/>
</dbReference>
<dbReference type="EC" id="2.3.1.-" evidence="10"/>
<feature type="compositionally biased region" description="Polar residues" evidence="11">
    <location>
        <begin position="718"/>
        <end position="730"/>
    </location>
</feature>
<feature type="compositionally biased region" description="Basic and acidic residues" evidence="11">
    <location>
        <begin position="750"/>
        <end position="765"/>
    </location>
</feature>
<dbReference type="GO" id="GO:0034625">
    <property type="term" value="P:fatty acid elongation, monounsaturated fatty acid"/>
    <property type="evidence" value="ECO:0007669"/>
    <property type="project" value="TreeGrafter"/>
</dbReference>
<evidence type="ECO:0000256" key="9">
    <source>
        <dbReference type="ARBA" id="ARBA00023160"/>
    </source>
</evidence>
<dbReference type="Proteomes" id="UP001310890">
    <property type="component" value="Unassembled WGS sequence"/>
</dbReference>
<evidence type="ECO:0000256" key="3">
    <source>
        <dbReference type="ARBA" id="ARBA00022679"/>
    </source>
</evidence>
<evidence type="ECO:0000256" key="10">
    <source>
        <dbReference type="RuleBase" id="RU361115"/>
    </source>
</evidence>
<evidence type="ECO:0000313" key="13">
    <source>
        <dbReference type="Proteomes" id="UP001310890"/>
    </source>
</evidence>
<feature type="compositionally biased region" description="Acidic residues" evidence="11">
    <location>
        <begin position="559"/>
        <end position="571"/>
    </location>
</feature>
<evidence type="ECO:0000256" key="11">
    <source>
        <dbReference type="SAM" id="MobiDB-lite"/>
    </source>
</evidence>
<feature type="compositionally biased region" description="Polar residues" evidence="11">
    <location>
        <begin position="581"/>
        <end position="590"/>
    </location>
</feature>
<dbReference type="GO" id="GO:0019367">
    <property type="term" value="P:fatty acid elongation, saturated fatty acid"/>
    <property type="evidence" value="ECO:0007669"/>
    <property type="project" value="TreeGrafter"/>
</dbReference>
<dbReference type="GO" id="GO:0042761">
    <property type="term" value="P:very long-chain fatty acid biosynthetic process"/>
    <property type="evidence" value="ECO:0007669"/>
    <property type="project" value="TreeGrafter"/>
</dbReference>
<keyword evidence="8 10" id="KW-0472">Membrane</keyword>
<keyword evidence="7 10" id="KW-0443">Lipid metabolism</keyword>
<protein>
    <recommendedName>
        <fullName evidence="10">Elongation of fatty acids protein</fullName>
        <ecNumber evidence="10">2.3.1.-</ecNumber>
    </recommendedName>
</protein>
<comment type="catalytic activity">
    <reaction evidence="10">
        <text>an acyl-CoA + malonyl-CoA + H(+) = a 3-oxoacyl-CoA + CO2 + CoA</text>
        <dbReference type="Rhea" id="RHEA:50252"/>
        <dbReference type="ChEBI" id="CHEBI:15378"/>
        <dbReference type="ChEBI" id="CHEBI:16526"/>
        <dbReference type="ChEBI" id="CHEBI:57287"/>
        <dbReference type="ChEBI" id="CHEBI:57384"/>
        <dbReference type="ChEBI" id="CHEBI:58342"/>
        <dbReference type="ChEBI" id="CHEBI:90726"/>
    </reaction>
    <physiologicalReaction direction="left-to-right" evidence="10">
        <dbReference type="Rhea" id="RHEA:50253"/>
    </physiologicalReaction>
</comment>
<evidence type="ECO:0000256" key="2">
    <source>
        <dbReference type="ARBA" id="ARBA00022516"/>
    </source>
</evidence>
<comment type="caution">
    <text evidence="12">The sequence shown here is derived from an EMBL/GenBank/DDBJ whole genome shotgun (WGS) entry which is preliminary data.</text>
</comment>
<feature type="compositionally biased region" description="Basic and acidic residues" evidence="11">
    <location>
        <begin position="452"/>
        <end position="463"/>
    </location>
</feature>
<dbReference type="GO" id="GO:0030148">
    <property type="term" value="P:sphingolipid biosynthetic process"/>
    <property type="evidence" value="ECO:0007669"/>
    <property type="project" value="TreeGrafter"/>
</dbReference>
<name>A0AAN7TUZ5_9PEZI</name>
<keyword evidence="4 10" id="KW-0812">Transmembrane</keyword>
<feature type="compositionally biased region" description="Basic and acidic residues" evidence="11">
    <location>
        <begin position="839"/>
        <end position="859"/>
    </location>
</feature>
<keyword evidence="5 10" id="KW-0276">Fatty acid metabolism</keyword>
<evidence type="ECO:0000256" key="6">
    <source>
        <dbReference type="ARBA" id="ARBA00022989"/>
    </source>
</evidence>
<comment type="subcellular location">
    <subcellularLocation>
        <location evidence="1">Membrane</location>
        <topology evidence="1">Multi-pass membrane protein</topology>
    </subcellularLocation>
</comment>
<dbReference type="AlphaFoldDB" id="A0AAN7TUZ5"/>
<gene>
    <name evidence="12" type="ORF">LTR62_007957</name>
</gene>
<keyword evidence="2 10" id="KW-0444">Lipid biosynthesis</keyword>
<dbReference type="GO" id="GO:0034626">
    <property type="term" value="P:fatty acid elongation, polyunsaturated fatty acid"/>
    <property type="evidence" value="ECO:0007669"/>
    <property type="project" value="TreeGrafter"/>
</dbReference>
<keyword evidence="9 10" id="KW-0275">Fatty acid biosynthesis</keyword>
<feature type="transmembrane region" description="Helical" evidence="10">
    <location>
        <begin position="52"/>
        <end position="71"/>
    </location>
</feature>